<dbReference type="OMA" id="CVEHEMA"/>
<dbReference type="Proteomes" id="UP000030762">
    <property type="component" value="Unassembled WGS sequence"/>
</dbReference>
<dbReference type="AlphaFoldDB" id="T0QE88"/>
<accession>T0QE88</accession>
<reference evidence="2 3" key="1">
    <citation type="submission" date="2012-04" db="EMBL/GenBank/DDBJ databases">
        <title>The Genome Sequence of Saprolegnia declina VS20.</title>
        <authorList>
            <consortium name="The Broad Institute Genome Sequencing Platform"/>
            <person name="Russ C."/>
            <person name="Nusbaum C."/>
            <person name="Tyler B."/>
            <person name="van West P."/>
            <person name="Dieguez-Uribeondo J."/>
            <person name="de Bruijn I."/>
            <person name="Tripathy S."/>
            <person name="Jiang R."/>
            <person name="Young S.K."/>
            <person name="Zeng Q."/>
            <person name="Gargeya S."/>
            <person name="Fitzgerald M."/>
            <person name="Haas B."/>
            <person name="Abouelleil A."/>
            <person name="Alvarado L."/>
            <person name="Arachchi H.M."/>
            <person name="Berlin A."/>
            <person name="Chapman S.B."/>
            <person name="Goldberg J."/>
            <person name="Griggs A."/>
            <person name="Gujja S."/>
            <person name="Hansen M."/>
            <person name="Howarth C."/>
            <person name="Imamovic A."/>
            <person name="Larimer J."/>
            <person name="McCowen C."/>
            <person name="Montmayeur A."/>
            <person name="Murphy C."/>
            <person name="Neiman D."/>
            <person name="Pearson M."/>
            <person name="Priest M."/>
            <person name="Roberts A."/>
            <person name="Saif S."/>
            <person name="Shea T."/>
            <person name="Sisk P."/>
            <person name="Sykes S."/>
            <person name="Wortman J."/>
            <person name="Nusbaum C."/>
            <person name="Birren B."/>
        </authorList>
    </citation>
    <scope>NUCLEOTIDE SEQUENCE [LARGE SCALE GENOMIC DNA]</scope>
    <source>
        <strain evidence="2 3">VS20</strain>
    </source>
</reference>
<dbReference type="GeneID" id="19947053"/>
<keyword evidence="3" id="KW-1185">Reference proteome</keyword>
<dbReference type="InParanoid" id="T0QE88"/>
<dbReference type="EMBL" id="JH767148">
    <property type="protein sequence ID" value="EQC36219.1"/>
    <property type="molecule type" value="Genomic_DNA"/>
</dbReference>
<dbReference type="VEuPathDB" id="FungiDB:SDRG_06326"/>
<dbReference type="OrthoDB" id="107839at2759"/>
<proteinExistence type="predicted"/>
<protein>
    <submittedName>
        <fullName evidence="2">Uncharacterized protein</fullName>
    </submittedName>
</protein>
<organism evidence="2 3">
    <name type="scientific">Saprolegnia diclina (strain VS20)</name>
    <dbReference type="NCBI Taxonomy" id="1156394"/>
    <lineage>
        <taxon>Eukaryota</taxon>
        <taxon>Sar</taxon>
        <taxon>Stramenopiles</taxon>
        <taxon>Oomycota</taxon>
        <taxon>Saprolegniomycetes</taxon>
        <taxon>Saprolegniales</taxon>
        <taxon>Saprolegniaceae</taxon>
        <taxon>Saprolegnia</taxon>
    </lineage>
</organism>
<feature type="region of interest" description="Disordered" evidence="1">
    <location>
        <begin position="287"/>
        <end position="315"/>
    </location>
</feature>
<dbReference type="PANTHER" id="PTHR31827">
    <property type="entry name" value="EMB|CAB89363.1"/>
    <property type="match status" value="1"/>
</dbReference>
<dbReference type="eggNOG" id="ENOG502QWGZ">
    <property type="taxonomic scope" value="Eukaryota"/>
</dbReference>
<feature type="compositionally biased region" description="Low complexity" evidence="1">
    <location>
        <begin position="350"/>
        <end position="368"/>
    </location>
</feature>
<evidence type="ECO:0000313" key="2">
    <source>
        <dbReference type="EMBL" id="EQC36219.1"/>
    </source>
</evidence>
<gene>
    <name evidence="2" type="ORF">SDRG_06326</name>
</gene>
<dbReference type="PANTHER" id="PTHR31827:SF1">
    <property type="entry name" value="EMB|CAB89363.1"/>
    <property type="match status" value="1"/>
</dbReference>
<dbReference type="RefSeq" id="XP_008610325.1">
    <property type="nucleotide sequence ID" value="XM_008612103.1"/>
</dbReference>
<evidence type="ECO:0000313" key="3">
    <source>
        <dbReference type="Proteomes" id="UP000030762"/>
    </source>
</evidence>
<feature type="compositionally biased region" description="Basic residues" evidence="1">
    <location>
        <begin position="9"/>
        <end position="27"/>
    </location>
</feature>
<feature type="region of interest" description="Disordered" evidence="1">
    <location>
        <begin position="1"/>
        <end position="40"/>
    </location>
</feature>
<sequence>MDEHMDGKPKRKAASKAKAPAPKRAKIKNPLPVQVSDSPPLPIDTDLSGQTCSYHECGNRAKVVQSFGIFCNRHAVVFPCGFPGCREKAPTNGTRCAKHEHHKLGLDEALSARSQSIPVCRTTGCFKNDQGRGYCRGHEKLMMATGQLPHAINKRRLNSAYTMCCYPNCNKHSQRNHLCRIHGNELIKQAQAFAQQSTNESFDVVLQRLQRELRRCTHPGCEKNAQRDRLCTTHFHMKDTAEKGLPKTDLDNLTAKDKVLKFCSDDKCTQPVYCNWLCKQHYEQKEKKGKHAHNNNNAHQKQPAPKKKPAPAKKSALNDDLFQLTPPLTAQAASMVELLYPPTNSSTAANSIHPTSHNSTSHNSHNASGMKDTPVEMTQLHLDEPASYGHKKDIEYRHDTHKPPPHSTSMSFQQHNSFARPTYAPRYTNAMGYDYLPTQHAVNNDNQSFNVQEYGRHYPTLLPPSTRLCASAGCNRDVSSSGKSMCDVCLSVLTQVHAFSPTIHPFGTHTPSYEPSSHKPSSTSYASWPQTPYFYAAMDKNDYYKPKAACRFRGCTHSTKLDAAVCAEHSQATFCTAAACEEVLPSPGLCGLHAMDNQCCYDNCAQSRLSQVACVEHEMASQCTHHQCAKFAAKGHSVCSLHLKSVGSCKLCLVYDVPCAVPSAMATGVGNPNTNENVAMLHHNHNSLHSNAHVSGHKLSF</sequence>
<name>T0QE88_SAPDV</name>
<feature type="region of interest" description="Disordered" evidence="1">
    <location>
        <begin position="345"/>
        <end position="370"/>
    </location>
</feature>
<feature type="compositionally biased region" description="Low complexity" evidence="1">
    <location>
        <begin position="294"/>
        <end position="303"/>
    </location>
</feature>
<evidence type="ECO:0000256" key="1">
    <source>
        <dbReference type="SAM" id="MobiDB-lite"/>
    </source>
</evidence>